<feature type="repeat" description="ARM" evidence="8">
    <location>
        <begin position="404"/>
        <end position="446"/>
    </location>
</feature>
<gene>
    <name evidence="12" type="primary">LOC105108322</name>
</gene>
<evidence type="ECO:0000256" key="9">
    <source>
        <dbReference type="SAM" id="MobiDB-lite"/>
    </source>
</evidence>
<dbReference type="FunFam" id="3.30.40.10:FF:000562">
    <property type="entry name" value="RING-type E3 ubiquitin transferase"/>
    <property type="match status" value="1"/>
</dbReference>
<dbReference type="KEGG" id="peu:105108322"/>
<proteinExistence type="predicted"/>
<feature type="repeat" description="ARM" evidence="8">
    <location>
        <begin position="445"/>
        <end position="487"/>
    </location>
</feature>
<dbReference type="SMART" id="SM00504">
    <property type="entry name" value="Ubox"/>
    <property type="match status" value="1"/>
</dbReference>
<dbReference type="Proteomes" id="UP000694918">
    <property type="component" value="Unplaced"/>
</dbReference>
<sequence>MERQRVMERGEKAGVSSSSNGGGEVDVVVEMMDVIEAVGLYAGYRRTQRKECLNLVRRLKLLLPLLEEIKEIGNHKLVSSEGLKTSLDNLKKALLGAKKLLKKCSCGSKIYLAMESEAVMSSFHAVYEKLNLALDDLPYDELGISVEVKEQVELTRMQLKRAKKRSDTQDIELAMDMMVVFSKKDDRNADSAILERLAIKLELHAIPDLKAEEIAVRKLVKERGVQNAESIQQINDLLGKFKHIAGVDETIVLDGPFSSKSLQRCRSLLIPHEFLCPITLEIMADPVIVATGQTYERESIQKWLNSNHRTCPKTGQTLGHLSLASNFALRNLIQEWCEKNNYELPKKDSCLGSDGVSAELKEEISSLVQNLSSCEFEVRREAIKKIRMLAKENPDNRILIANYGGIPPLVQLLSYQDPNIQEHTVTALLNLSIDETNKILVAREGAIPAIVEILQHGTNEARENSAAALFSLSMLDENKVLIGASNGIRPLVHLLQNGTIRGKKDAATALFNLSLNQANKSRAIKAGVIPALLHLLEEKNLAMIDEALSIFLLLASHPEGRNEIGKLSFIKTLVEIIRNGTPKNKECALSVLLQLGLHNSSIILAALQYGVYEHLVELTKSGTNRAQRKANSILQHMKDGSMQARRRLLLKRSYQANGSSSRRSSDSCRRQRYSSSSMAIMAPDPEEDCKELHSFDLLIEASNPYSNLDNSNIVLEQIYSCEYCSFICKKTHIKFIIKSINHSIKKKEKKMPSAI</sequence>
<dbReference type="GO" id="GO:0007166">
    <property type="term" value="P:cell surface receptor signaling pathway"/>
    <property type="evidence" value="ECO:0007669"/>
    <property type="project" value="InterPro"/>
</dbReference>
<organism evidence="11 12">
    <name type="scientific">Populus euphratica</name>
    <name type="common">Euphrates poplar</name>
    <dbReference type="NCBI Taxonomy" id="75702"/>
    <lineage>
        <taxon>Eukaryota</taxon>
        <taxon>Viridiplantae</taxon>
        <taxon>Streptophyta</taxon>
        <taxon>Embryophyta</taxon>
        <taxon>Tracheophyta</taxon>
        <taxon>Spermatophyta</taxon>
        <taxon>Magnoliopsida</taxon>
        <taxon>eudicotyledons</taxon>
        <taxon>Gunneridae</taxon>
        <taxon>Pentapetalae</taxon>
        <taxon>rosids</taxon>
        <taxon>fabids</taxon>
        <taxon>Malpighiales</taxon>
        <taxon>Salicaceae</taxon>
        <taxon>Saliceae</taxon>
        <taxon>Populus</taxon>
    </lineage>
</organism>
<keyword evidence="11" id="KW-1185">Reference proteome</keyword>
<dbReference type="InterPro" id="IPR036537">
    <property type="entry name" value="Adaptor_Cbl_N_dom_sf"/>
</dbReference>
<keyword evidence="5" id="KW-0808">Transferase</keyword>
<evidence type="ECO:0000256" key="2">
    <source>
        <dbReference type="ARBA" id="ARBA00003861"/>
    </source>
</evidence>
<comment type="function">
    <text evidence="2">Functions as an E3 ubiquitin ligase.</text>
</comment>
<dbReference type="Gene3D" id="3.30.40.10">
    <property type="entry name" value="Zinc/RING finger domain, C3HC4 (zinc finger)"/>
    <property type="match status" value="1"/>
</dbReference>
<dbReference type="FunFam" id="1.25.10.10:FF:000082">
    <property type="entry name" value="RING-type E3 ubiquitin transferase"/>
    <property type="match status" value="1"/>
</dbReference>
<dbReference type="InterPro" id="IPR011989">
    <property type="entry name" value="ARM-like"/>
</dbReference>
<dbReference type="PROSITE" id="PS51698">
    <property type="entry name" value="U_BOX"/>
    <property type="match status" value="1"/>
</dbReference>
<dbReference type="InterPro" id="IPR058678">
    <property type="entry name" value="ARM_PUB"/>
</dbReference>
<dbReference type="SMART" id="SM00185">
    <property type="entry name" value="ARM"/>
    <property type="match status" value="5"/>
</dbReference>
<dbReference type="Pfam" id="PF04564">
    <property type="entry name" value="U-box"/>
    <property type="match status" value="1"/>
</dbReference>
<dbReference type="GO" id="GO:0061630">
    <property type="term" value="F:ubiquitin protein ligase activity"/>
    <property type="evidence" value="ECO:0007669"/>
    <property type="project" value="UniProtKB-EC"/>
</dbReference>
<name>A0AAJ6SYC3_POPEU</name>
<dbReference type="Gene3D" id="1.20.930.20">
    <property type="entry name" value="Adaptor protein Cbl, N-terminal domain"/>
    <property type="match status" value="1"/>
</dbReference>
<evidence type="ECO:0000313" key="12">
    <source>
        <dbReference type="RefSeq" id="XP_011000892.1"/>
    </source>
</evidence>
<evidence type="ECO:0000313" key="11">
    <source>
        <dbReference type="Proteomes" id="UP000694918"/>
    </source>
</evidence>
<dbReference type="SUPFAM" id="SSF57850">
    <property type="entry name" value="RING/U-box"/>
    <property type="match status" value="1"/>
</dbReference>
<dbReference type="InterPro" id="IPR013083">
    <property type="entry name" value="Znf_RING/FYVE/PHD"/>
</dbReference>
<dbReference type="EC" id="2.3.2.27" evidence="4"/>
<accession>A0AAJ6SYC3</accession>
<dbReference type="RefSeq" id="XP_011000892.1">
    <property type="nucleotide sequence ID" value="XM_011002590.1"/>
</dbReference>
<feature type="region of interest" description="Disordered" evidence="9">
    <location>
        <begin position="1"/>
        <end position="21"/>
    </location>
</feature>
<evidence type="ECO:0000256" key="5">
    <source>
        <dbReference type="ARBA" id="ARBA00022679"/>
    </source>
</evidence>
<dbReference type="CDD" id="cd16664">
    <property type="entry name" value="RING-Ubox_PUB"/>
    <property type="match status" value="1"/>
</dbReference>
<dbReference type="SUPFAM" id="SSF48371">
    <property type="entry name" value="ARM repeat"/>
    <property type="match status" value="1"/>
</dbReference>
<comment type="pathway">
    <text evidence="3">Protein modification; protein ubiquitination.</text>
</comment>
<dbReference type="GeneID" id="105108322"/>
<evidence type="ECO:0000256" key="4">
    <source>
        <dbReference type="ARBA" id="ARBA00012483"/>
    </source>
</evidence>
<dbReference type="Pfam" id="PF25598">
    <property type="entry name" value="ARM_PUB"/>
    <property type="match status" value="1"/>
</dbReference>
<evidence type="ECO:0000259" key="10">
    <source>
        <dbReference type="PROSITE" id="PS51698"/>
    </source>
</evidence>
<dbReference type="InterPro" id="IPR045210">
    <property type="entry name" value="RING-Ubox_PUB"/>
</dbReference>
<evidence type="ECO:0000256" key="1">
    <source>
        <dbReference type="ARBA" id="ARBA00000900"/>
    </source>
</evidence>
<comment type="catalytic activity">
    <reaction evidence="1">
        <text>S-ubiquitinyl-[E2 ubiquitin-conjugating enzyme]-L-cysteine + [acceptor protein]-L-lysine = [E2 ubiquitin-conjugating enzyme]-L-cysteine + N(6)-ubiquitinyl-[acceptor protein]-L-lysine.</text>
        <dbReference type="EC" id="2.3.2.27"/>
    </reaction>
</comment>
<evidence type="ECO:0000256" key="8">
    <source>
        <dbReference type="PROSITE-ProRule" id="PRU00259"/>
    </source>
</evidence>
<dbReference type="GO" id="GO:0016567">
    <property type="term" value="P:protein ubiquitination"/>
    <property type="evidence" value="ECO:0007669"/>
    <property type="project" value="InterPro"/>
</dbReference>
<dbReference type="InterPro" id="IPR003613">
    <property type="entry name" value="Ubox_domain"/>
</dbReference>
<feature type="domain" description="U-box" evidence="10">
    <location>
        <begin position="269"/>
        <end position="343"/>
    </location>
</feature>
<dbReference type="Gene3D" id="1.25.10.10">
    <property type="entry name" value="Leucine-rich Repeat Variant"/>
    <property type="match status" value="2"/>
</dbReference>
<dbReference type="InterPro" id="IPR000225">
    <property type="entry name" value="Armadillo"/>
</dbReference>
<keyword evidence="6" id="KW-0677">Repeat</keyword>
<protein>
    <recommendedName>
        <fullName evidence="4">RING-type E3 ubiquitin transferase</fullName>
        <ecNumber evidence="4">2.3.2.27</ecNumber>
    </recommendedName>
</protein>
<evidence type="ECO:0000256" key="6">
    <source>
        <dbReference type="ARBA" id="ARBA00022737"/>
    </source>
</evidence>
<dbReference type="InterPro" id="IPR016024">
    <property type="entry name" value="ARM-type_fold"/>
</dbReference>
<feature type="compositionally biased region" description="Basic and acidic residues" evidence="9">
    <location>
        <begin position="1"/>
        <end position="12"/>
    </location>
</feature>
<evidence type="ECO:0000256" key="3">
    <source>
        <dbReference type="ARBA" id="ARBA00004906"/>
    </source>
</evidence>
<dbReference type="PANTHER" id="PTHR23315:SF49">
    <property type="entry name" value="RING-TYPE E3 UBIQUITIN TRANSFERASE"/>
    <property type="match status" value="1"/>
</dbReference>
<dbReference type="AlphaFoldDB" id="A0AAJ6SYC3"/>
<keyword evidence="7" id="KW-0833">Ubl conjugation pathway</keyword>
<dbReference type="PROSITE" id="PS50176">
    <property type="entry name" value="ARM_REPEAT"/>
    <property type="match status" value="3"/>
</dbReference>
<dbReference type="Pfam" id="PF25368">
    <property type="entry name" value="PUB10_N"/>
    <property type="match status" value="1"/>
</dbReference>
<evidence type="ECO:0000256" key="7">
    <source>
        <dbReference type="ARBA" id="ARBA00022786"/>
    </source>
</evidence>
<feature type="repeat" description="ARM" evidence="8">
    <location>
        <begin position="486"/>
        <end position="528"/>
    </location>
</feature>
<dbReference type="PANTHER" id="PTHR23315">
    <property type="entry name" value="U BOX DOMAIN-CONTAINING"/>
    <property type="match status" value="1"/>
</dbReference>
<dbReference type="FunFam" id="1.20.930.20:FF:000002">
    <property type="entry name" value="RING-type E3 ubiquitin transferase"/>
    <property type="match status" value="1"/>
</dbReference>
<reference evidence="12" key="1">
    <citation type="submission" date="2025-08" db="UniProtKB">
        <authorList>
            <consortium name="RefSeq"/>
        </authorList>
    </citation>
    <scope>IDENTIFICATION</scope>
</reference>
<dbReference type="InterPro" id="IPR057623">
    <property type="entry name" value="PUB12-19-like_N"/>
</dbReference>